<gene>
    <name evidence="10" type="ORF">ACFQ27_12170</name>
</gene>
<sequence length="404" mass="41809">MAVNAGDTAWILSATALVLFMTLPGLALFYAGLVRSKNVLSVMTHCVAIACLASILWLLGAYSLSFSGTGGWIGDLAKFGLMHDARHAVVGALPESVFFGFQMTFAVITPALIVGAFVERIKFSAVLVFSGLWLFLVYAPVCHWVWGGGWLAGLHVMDYAGGLVVHATAGVSALVMAWAVGPRDGYPRDLSPPHNPGMTMIGAGMLWVGWYGFNGGSALAANGDAGSALIATHLSASTAGLVWAFIEWRRFGRPSMVGLVTGVVAGLATVTPASGFVGPLGGVVLGAAGSLVCYQAVELVKHKLRIDDSLDVFAVHGVGGILGTLLVAVLASPAAGGAGYAEGMDMGRQFGVQALGVVITCLWSGVACLILALALKATLGLRARDEHIEEGLDVSTHGERAYNP</sequence>
<evidence type="ECO:0000256" key="3">
    <source>
        <dbReference type="ARBA" id="ARBA00022448"/>
    </source>
</evidence>
<dbReference type="SUPFAM" id="SSF111352">
    <property type="entry name" value="Ammonium transporter"/>
    <property type="match status" value="1"/>
</dbReference>
<evidence type="ECO:0000256" key="5">
    <source>
        <dbReference type="ARBA" id="ARBA00022989"/>
    </source>
</evidence>
<keyword evidence="4 8" id="KW-0812">Transmembrane</keyword>
<comment type="similarity">
    <text evidence="2 8">Belongs to the ammonia transporter channel (TC 1.A.11.2) family.</text>
</comment>
<feature type="transmembrane region" description="Helical" evidence="8">
    <location>
        <begin position="354"/>
        <end position="375"/>
    </location>
</feature>
<evidence type="ECO:0000256" key="4">
    <source>
        <dbReference type="ARBA" id="ARBA00022692"/>
    </source>
</evidence>
<feature type="transmembrane region" description="Helical" evidence="8">
    <location>
        <begin position="12"/>
        <end position="33"/>
    </location>
</feature>
<comment type="subcellular location">
    <subcellularLocation>
        <location evidence="8">Cell membrane</location>
        <topology evidence="8">Multi-pass membrane protein</topology>
    </subcellularLocation>
    <subcellularLocation>
        <location evidence="1">Membrane</location>
        <topology evidence="1">Multi-pass membrane protein</topology>
    </subcellularLocation>
</comment>
<reference evidence="11" key="1">
    <citation type="journal article" date="2019" name="Int. J. Syst. Evol. Microbiol.">
        <title>The Global Catalogue of Microorganisms (GCM) 10K type strain sequencing project: providing services to taxonomists for standard genome sequencing and annotation.</title>
        <authorList>
            <consortium name="The Broad Institute Genomics Platform"/>
            <consortium name="The Broad Institute Genome Sequencing Center for Infectious Disease"/>
            <person name="Wu L."/>
            <person name="Ma J."/>
        </authorList>
    </citation>
    <scope>NUCLEOTIDE SEQUENCE [LARGE SCALE GENOMIC DNA]</scope>
    <source>
        <strain evidence="11">CCUG 55074</strain>
    </source>
</reference>
<dbReference type="InterPro" id="IPR024041">
    <property type="entry name" value="NH4_transpt_AmtB-like_dom"/>
</dbReference>
<dbReference type="InterPro" id="IPR029020">
    <property type="entry name" value="Ammonium/urea_transptr"/>
</dbReference>
<dbReference type="Pfam" id="PF00909">
    <property type="entry name" value="Ammonium_transp"/>
    <property type="match status" value="1"/>
</dbReference>
<dbReference type="InterPro" id="IPR018047">
    <property type="entry name" value="Ammonium_transpt_CS"/>
</dbReference>
<accession>A0ABW3T3E4</accession>
<feature type="transmembrane region" description="Helical" evidence="8">
    <location>
        <begin position="97"/>
        <end position="118"/>
    </location>
</feature>
<evidence type="ECO:0000313" key="10">
    <source>
        <dbReference type="EMBL" id="MFD1191338.1"/>
    </source>
</evidence>
<organism evidence="10 11">
    <name type="scientific">Phenylobacterium conjunctum</name>
    <dbReference type="NCBI Taxonomy" id="1298959"/>
    <lineage>
        <taxon>Bacteria</taxon>
        <taxon>Pseudomonadati</taxon>
        <taxon>Pseudomonadota</taxon>
        <taxon>Alphaproteobacteria</taxon>
        <taxon>Caulobacterales</taxon>
        <taxon>Caulobacteraceae</taxon>
        <taxon>Phenylobacterium</taxon>
    </lineage>
</organism>
<feature type="transmembrane region" description="Helical" evidence="8">
    <location>
        <begin position="40"/>
        <end position="62"/>
    </location>
</feature>
<keyword evidence="11" id="KW-1185">Reference proteome</keyword>
<keyword evidence="5 8" id="KW-1133">Transmembrane helix</keyword>
<feature type="transmembrane region" description="Helical" evidence="8">
    <location>
        <begin position="159"/>
        <end position="181"/>
    </location>
</feature>
<feature type="transmembrane region" description="Helical" evidence="8">
    <location>
        <begin position="283"/>
        <end position="300"/>
    </location>
</feature>
<feature type="transmembrane region" description="Helical" evidence="8">
    <location>
        <begin position="257"/>
        <end position="277"/>
    </location>
</feature>
<feature type="transmembrane region" description="Helical" evidence="8">
    <location>
        <begin position="193"/>
        <end position="213"/>
    </location>
</feature>
<keyword evidence="7 8" id="KW-0924">Ammonia transport</keyword>
<name>A0ABW3T3E4_9CAUL</name>
<feature type="transmembrane region" description="Helical" evidence="8">
    <location>
        <begin position="312"/>
        <end position="334"/>
    </location>
</feature>
<dbReference type="PANTHER" id="PTHR43029">
    <property type="entry name" value="AMMONIUM TRANSPORTER MEP2"/>
    <property type="match status" value="1"/>
</dbReference>
<feature type="transmembrane region" description="Helical" evidence="8">
    <location>
        <begin position="125"/>
        <end position="147"/>
    </location>
</feature>
<feature type="domain" description="Ammonium transporter AmtB-like" evidence="9">
    <location>
        <begin position="9"/>
        <end position="402"/>
    </location>
</feature>
<evidence type="ECO:0000313" key="11">
    <source>
        <dbReference type="Proteomes" id="UP001597216"/>
    </source>
</evidence>
<dbReference type="RefSeq" id="WP_377353774.1">
    <property type="nucleotide sequence ID" value="NZ_JBHTLQ010000025.1"/>
</dbReference>
<evidence type="ECO:0000259" key="9">
    <source>
        <dbReference type="Pfam" id="PF00909"/>
    </source>
</evidence>
<evidence type="ECO:0000256" key="7">
    <source>
        <dbReference type="ARBA" id="ARBA00023177"/>
    </source>
</evidence>
<dbReference type="Gene3D" id="1.10.3430.10">
    <property type="entry name" value="Ammonium transporter AmtB like domains"/>
    <property type="match status" value="1"/>
</dbReference>
<evidence type="ECO:0000256" key="1">
    <source>
        <dbReference type="ARBA" id="ARBA00004141"/>
    </source>
</evidence>
<dbReference type="PANTHER" id="PTHR43029:SF10">
    <property type="entry name" value="AMMONIUM TRANSPORTER MEP2"/>
    <property type="match status" value="1"/>
</dbReference>
<feature type="transmembrane region" description="Helical" evidence="8">
    <location>
        <begin position="225"/>
        <end position="245"/>
    </location>
</feature>
<dbReference type="NCBIfam" id="TIGR00836">
    <property type="entry name" value="amt"/>
    <property type="match status" value="1"/>
</dbReference>
<keyword evidence="3 8" id="KW-0813">Transport</keyword>
<evidence type="ECO:0000256" key="8">
    <source>
        <dbReference type="RuleBase" id="RU362002"/>
    </source>
</evidence>
<dbReference type="EMBL" id="JBHTLQ010000025">
    <property type="protein sequence ID" value="MFD1191338.1"/>
    <property type="molecule type" value="Genomic_DNA"/>
</dbReference>
<proteinExistence type="inferred from homology"/>
<dbReference type="Proteomes" id="UP001597216">
    <property type="component" value="Unassembled WGS sequence"/>
</dbReference>
<evidence type="ECO:0000256" key="6">
    <source>
        <dbReference type="ARBA" id="ARBA00023136"/>
    </source>
</evidence>
<evidence type="ECO:0000256" key="2">
    <source>
        <dbReference type="ARBA" id="ARBA00005887"/>
    </source>
</evidence>
<protein>
    <recommendedName>
        <fullName evidence="8">Ammonium transporter</fullName>
    </recommendedName>
</protein>
<keyword evidence="6 8" id="KW-0472">Membrane</keyword>
<dbReference type="PROSITE" id="PS01219">
    <property type="entry name" value="AMMONIUM_TRANSP"/>
    <property type="match status" value="1"/>
</dbReference>
<dbReference type="InterPro" id="IPR001905">
    <property type="entry name" value="Ammonium_transpt"/>
</dbReference>
<comment type="caution">
    <text evidence="10">The sequence shown here is derived from an EMBL/GenBank/DDBJ whole genome shotgun (WGS) entry which is preliminary data.</text>
</comment>